<keyword evidence="4" id="KW-1185">Reference proteome</keyword>
<dbReference type="EMBL" id="FZNW01000014">
    <property type="protein sequence ID" value="SNR68764.1"/>
    <property type="molecule type" value="Genomic_DNA"/>
</dbReference>
<dbReference type="OrthoDB" id="3631107at2"/>
<organism evidence="3 4">
    <name type="scientific">Haloechinothrix alba</name>
    <dbReference type="NCBI Taxonomy" id="664784"/>
    <lineage>
        <taxon>Bacteria</taxon>
        <taxon>Bacillati</taxon>
        <taxon>Actinomycetota</taxon>
        <taxon>Actinomycetes</taxon>
        <taxon>Pseudonocardiales</taxon>
        <taxon>Pseudonocardiaceae</taxon>
        <taxon>Haloechinothrix</taxon>
    </lineage>
</organism>
<evidence type="ECO:0000313" key="3">
    <source>
        <dbReference type="EMBL" id="SNR68764.1"/>
    </source>
</evidence>
<gene>
    <name evidence="3" type="ORF">SAMN06265360_114141</name>
</gene>
<evidence type="ECO:0008006" key="5">
    <source>
        <dbReference type="Google" id="ProtNLM"/>
    </source>
</evidence>
<evidence type="ECO:0000256" key="1">
    <source>
        <dbReference type="SAM" id="MobiDB-lite"/>
    </source>
</evidence>
<accession>A0A238YDT6</accession>
<name>A0A238YDT6_9PSEU</name>
<keyword evidence="2" id="KW-0732">Signal</keyword>
<reference evidence="3 4" key="1">
    <citation type="submission" date="2017-06" db="EMBL/GenBank/DDBJ databases">
        <authorList>
            <person name="Kim H.J."/>
            <person name="Triplett B.A."/>
        </authorList>
    </citation>
    <scope>NUCLEOTIDE SEQUENCE [LARGE SCALE GENOMIC DNA]</scope>
    <source>
        <strain evidence="3 4">DSM 45207</strain>
    </source>
</reference>
<feature type="signal peptide" evidence="2">
    <location>
        <begin position="1"/>
        <end position="25"/>
    </location>
</feature>
<evidence type="ECO:0000313" key="4">
    <source>
        <dbReference type="Proteomes" id="UP000198348"/>
    </source>
</evidence>
<sequence>MCGSRTRFAQLFVGATAFVLLVACAQSSDGNPSAEPAGDENREQNRPSEPDKAAEVFAGVESCDLLDDVLRGEDFPPGEESTAGGENACQSSKSEFAAVGLNLQSDYAYDELSYAPEKIFPGDVNDRPANQVREAIGAEGSCDVSLHVEPNSRAIVSVSLRESDTDEACAFVEELAERLEPMLPGDAG</sequence>
<feature type="chain" id="PRO_5012421305" description="DUF3558 domain-containing protein" evidence="2">
    <location>
        <begin position="26"/>
        <end position="188"/>
    </location>
</feature>
<dbReference type="Pfam" id="PF12079">
    <property type="entry name" value="DUF3558"/>
    <property type="match status" value="1"/>
</dbReference>
<evidence type="ECO:0000256" key="2">
    <source>
        <dbReference type="SAM" id="SignalP"/>
    </source>
</evidence>
<dbReference type="RefSeq" id="WP_089302222.1">
    <property type="nucleotide sequence ID" value="NZ_FZNW01000014.1"/>
</dbReference>
<feature type="region of interest" description="Disordered" evidence="1">
    <location>
        <begin position="28"/>
        <end position="51"/>
    </location>
</feature>
<proteinExistence type="predicted"/>
<protein>
    <recommendedName>
        <fullName evidence="5">DUF3558 domain-containing protein</fullName>
    </recommendedName>
</protein>
<dbReference type="AlphaFoldDB" id="A0A238YDT6"/>
<dbReference type="Proteomes" id="UP000198348">
    <property type="component" value="Unassembled WGS sequence"/>
</dbReference>
<feature type="compositionally biased region" description="Basic and acidic residues" evidence="1">
    <location>
        <begin position="39"/>
        <end position="51"/>
    </location>
</feature>
<dbReference type="InterPro" id="IPR024520">
    <property type="entry name" value="DUF3558"/>
</dbReference>
<dbReference type="PROSITE" id="PS51257">
    <property type="entry name" value="PROKAR_LIPOPROTEIN"/>
    <property type="match status" value="1"/>
</dbReference>